<dbReference type="Gene3D" id="3.10.290.10">
    <property type="entry name" value="RNA-binding S4 domain"/>
    <property type="match status" value="1"/>
</dbReference>
<feature type="domain" description="RNA-binding S4" evidence="8">
    <location>
        <begin position="419"/>
        <end position="485"/>
    </location>
</feature>
<feature type="compositionally biased region" description="Basic and acidic residues" evidence="7">
    <location>
        <begin position="62"/>
        <end position="108"/>
    </location>
</feature>
<sequence>MDNRRGTPSGEGRGRSRSTGQQGASPRGSRGGSGGGFRPQGDRRGGSRVPGSRSGYGFDSRSGSRSDSRSDRPDSRRYRDEDAPRGDRYGDRRAGDARDDRFRGRSGDTGRYGDTGRRDARSGGERYRDDARAPFRAERGGSRGRYGKPEGGRDGGRDGGRGFDREGGRGFDRDGGRGGARGFDRDRGAGRERGGRDTFSADRPPFRTEGAGSRGRYGRPEGGRDRSRDRDGGYESTREPRRTAFRDEDRGDRRTWSERGDRDARGGQGDRDQRSARGDRQPWSGRGDTDARSGRGGTDARSTRGDSDGRGGRGERDARSGRPERGGDFRAARGGGRGRTGRDEVQTIGRLGGGRGRPGGGAGAGSRGAGRPSGGFKSPGASGPVSNPFKTSRQPLRDPDFYDEDYTDERDTTEVPGGERLQKVLAQAGVASRRACEEMIGDGRVTVDGQTVRRFGARVDPAKQVIHVDGKRIPTSSETVYYALNKPIGVVSTMDDPDGRPCLNDYVQDLAPRLFHVGRLDTETEGLLLLTNDGELAHRLTHPSYGVQKKYWAKVPGPIPRDLHKVLRKGVELEDGLAKVDEFRVVQEHGQQALVEVVLHEGRKHIVRRMLEVVGHRVIDLARIEFGPVKLGRLKPGTIRTLTVQEIGELYAAVGL</sequence>
<feature type="compositionally biased region" description="Low complexity" evidence="7">
    <location>
        <begin position="1"/>
        <end position="10"/>
    </location>
</feature>
<feature type="compositionally biased region" description="Gly residues" evidence="7">
    <location>
        <begin position="29"/>
        <end position="38"/>
    </location>
</feature>
<dbReference type="AlphaFoldDB" id="A0A1N6RWX5"/>
<dbReference type="GO" id="GO:0005829">
    <property type="term" value="C:cytosol"/>
    <property type="evidence" value="ECO:0007669"/>
    <property type="project" value="UniProtKB-ARBA"/>
</dbReference>
<evidence type="ECO:0000256" key="1">
    <source>
        <dbReference type="ARBA" id="ARBA00000073"/>
    </source>
</evidence>
<protein>
    <recommendedName>
        <fullName evidence="6">Pseudouridine synthase</fullName>
        <ecNumber evidence="6">5.4.99.-</ecNumber>
    </recommendedName>
</protein>
<dbReference type="InterPro" id="IPR006145">
    <property type="entry name" value="PsdUridine_synth_RsuA/RluA"/>
</dbReference>
<dbReference type="InterPro" id="IPR020094">
    <property type="entry name" value="TruA/RsuA/RluB/E/F_N"/>
</dbReference>
<dbReference type="GO" id="GO:0003723">
    <property type="term" value="F:RNA binding"/>
    <property type="evidence" value="ECO:0007669"/>
    <property type="project" value="UniProtKB-KW"/>
</dbReference>
<feature type="compositionally biased region" description="Polar residues" evidence="7">
    <location>
        <begin position="384"/>
        <end position="394"/>
    </location>
</feature>
<dbReference type="SUPFAM" id="SSF55120">
    <property type="entry name" value="Pseudouridine synthase"/>
    <property type="match status" value="1"/>
</dbReference>
<dbReference type="PROSITE" id="PS50889">
    <property type="entry name" value="S4"/>
    <property type="match status" value="1"/>
</dbReference>
<reference evidence="10" key="1">
    <citation type="submission" date="2017-01" db="EMBL/GenBank/DDBJ databases">
        <authorList>
            <person name="Varghese N."/>
            <person name="Submissions S."/>
        </authorList>
    </citation>
    <scope>NUCLEOTIDE SEQUENCE [LARGE SCALE GENOMIC DNA]</scope>
    <source>
        <strain evidence="10">ATCC 12950</strain>
    </source>
</reference>
<dbReference type="STRING" id="58117.SAMN05421833_101531"/>
<dbReference type="CDD" id="cd00165">
    <property type="entry name" value="S4"/>
    <property type="match status" value="1"/>
</dbReference>
<dbReference type="EC" id="5.4.99.-" evidence="6"/>
<keyword evidence="3 5" id="KW-0694">RNA-binding</keyword>
<evidence type="ECO:0000256" key="7">
    <source>
        <dbReference type="SAM" id="MobiDB-lite"/>
    </source>
</evidence>
<dbReference type="Gene3D" id="3.30.70.1560">
    <property type="entry name" value="Alpha-L RNA-binding motif"/>
    <property type="match status" value="1"/>
</dbReference>
<gene>
    <name evidence="9" type="ORF">SAMN05421833_101531</name>
</gene>
<evidence type="ECO:0000313" key="10">
    <source>
        <dbReference type="Proteomes" id="UP000186096"/>
    </source>
</evidence>
<dbReference type="InterPro" id="IPR000748">
    <property type="entry name" value="PsdUridine_synth_RsuA/RluB/E/F"/>
</dbReference>
<dbReference type="GO" id="GO:0120159">
    <property type="term" value="F:rRNA pseudouridine synthase activity"/>
    <property type="evidence" value="ECO:0007669"/>
    <property type="project" value="UniProtKB-ARBA"/>
</dbReference>
<evidence type="ECO:0000313" key="9">
    <source>
        <dbReference type="EMBL" id="SIQ33344.1"/>
    </source>
</evidence>
<evidence type="ECO:0000256" key="4">
    <source>
        <dbReference type="ARBA" id="ARBA00023235"/>
    </source>
</evidence>
<feature type="compositionally biased region" description="Basic and acidic residues" evidence="7">
    <location>
        <begin position="301"/>
        <end position="331"/>
    </location>
</feature>
<dbReference type="InterPro" id="IPR020103">
    <property type="entry name" value="PsdUridine_synth_cat_dom_sf"/>
</dbReference>
<dbReference type="RefSeq" id="WP_076432347.1">
    <property type="nucleotide sequence ID" value="NZ_FTNI01000001.1"/>
</dbReference>
<name>A0A1N6RWX5_9ACTN</name>
<dbReference type="FunFam" id="3.10.290.10:FF:000003">
    <property type="entry name" value="Pseudouridine synthase"/>
    <property type="match status" value="1"/>
</dbReference>
<dbReference type="InterPro" id="IPR050343">
    <property type="entry name" value="RsuA_PseudoU_synthase"/>
</dbReference>
<dbReference type="InterPro" id="IPR002942">
    <property type="entry name" value="S4_RNA-bd"/>
</dbReference>
<dbReference type="CDD" id="cd02870">
    <property type="entry name" value="PseudoU_synth_RsuA_like"/>
    <property type="match status" value="1"/>
</dbReference>
<feature type="compositionally biased region" description="Low complexity" evidence="7">
    <location>
        <begin position="47"/>
        <end position="61"/>
    </location>
</feature>
<dbReference type="Pfam" id="PF01479">
    <property type="entry name" value="S4"/>
    <property type="match status" value="1"/>
</dbReference>
<feature type="region of interest" description="Disordered" evidence="7">
    <location>
        <begin position="1"/>
        <end position="419"/>
    </location>
</feature>
<dbReference type="PANTHER" id="PTHR47683">
    <property type="entry name" value="PSEUDOURIDINE SYNTHASE FAMILY PROTEIN-RELATED"/>
    <property type="match status" value="1"/>
</dbReference>
<proteinExistence type="inferred from homology"/>
<dbReference type="PANTHER" id="PTHR47683:SF2">
    <property type="entry name" value="RNA-BINDING S4 DOMAIN-CONTAINING PROTEIN"/>
    <property type="match status" value="1"/>
</dbReference>
<dbReference type="PROSITE" id="PS01149">
    <property type="entry name" value="PSI_RSU"/>
    <property type="match status" value="1"/>
</dbReference>
<comment type="similarity">
    <text evidence="2 6">Belongs to the pseudouridine synthase RsuA family.</text>
</comment>
<feature type="compositionally biased region" description="Low complexity" evidence="7">
    <location>
        <begin position="17"/>
        <end position="28"/>
    </location>
</feature>
<dbReference type="NCBIfam" id="TIGR00093">
    <property type="entry name" value="pseudouridine synthase"/>
    <property type="match status" value="1"/>
</dbReference>
<keyword evidence="10" id="KW-1185">Reference proteome</keyword>
<dbReference type="SMART" id="SM00363">
    <property type="entry name" value="S4"/>
    <property type="match status" value="1"/>
</dbReference>
<dbReference type="OrthoDB" id="9807213at2"/>
<dbReference type="InterPro" id="IPR042092">
    <property type="entry name" value="PsdUridine_s_RsuA/RluB/E/F_cat"/>
</dbReference>
<evidence type="ECO:0000256" key="3">
    <source>
        <dbReference type="ARBA" id="ARBA00022884"/>
    </source>
</evidence>
<feature type="compositionally biased region" description="Basic and acidic residues" evidence="7">
    <location>
        <begin position="218"/>
        <end position="280"/>
    </location>
</feature>
<dbReference type="EMBL" id="FTNI01000001">
    <property type="protein sequence ID" value="SIQ33344.1"/>
    <property type="molecule type" value="Genomic_DNA"/>
</dbReference>
<dbReference type="FunFam" id="3.30.70.1560:FF:000001">
    <property type="entry name" value="Pseudouridine synthase"/>
    <property type="match status" value="1"/>
</dbReference>
<evidence type="ECO:0000256" key="5">
    <source>
        <dbReference type="PROSITE-ProRule" id="PRU00182"/>
    </source>
</evidence>
<dbReference type="Proteomes" id="UP000186096">
    <property type="component" value="Unassembled WGS sequence"/>
</dbReference>
<dbReference type="Pfam" id="PF00849">
    <property type="entry name" value="PseudoU_synth_2"/>
    <property type="match status" value="1"/>
</dbReference>
<dbReference type="SUPFAM" id="SSF55174">
    <property type="entry name" value="Alpha-L RNA-binding motif"/>
    <property type="match status" value="1"/>
</dbReference>
<dbReference type="Gene3D" id="3.30.70.580">
    <property type="entry name" value="Pseudouridine synthase I, catalytic domain, N-terminal subdomain"/>
    <property type="match status" value="1"/>
</dbReference>
<evidence type="ECO:0000256" key="6">
    <source>
        <dbReference type="RuleBase" id="RU003887"/>
    </source>
</evidence>
<organism evidence="9 10">
    <name type="scientific">Microbispora rosea</name>
    <dbReference type="NCBI Taxonomy" id="58117"/>
    <lineage>
        <taxon>Bacteria</taxon>
        <taxon>Bacillati</taxon>
        <taxon>Actinomycetota</taxon>
        <taxon>Actinomycetes</taxon>
        <taxon>Streptosporangiales</taxon>
        <taxon>Streptosporangiaceae</taxon>
        <taxon>Microbispora</taxon>
    </lineage>
</organism>
<dbReference type="GO" id="GO:0000455">
    <property type="term" value="P:enzyme-directed rRNA pseudouridine synthesis"/>
    <property type="evidence" value="ECO:0007669"/>
    <property type="project" value="UniProtKB-ARBA"/>
</dbReference>
<dbReference type="InterPro" id="IPR018496">
    <property type="entry name" value="PsdUridine_synth_RsuA/RluB_CS"/>
</dbReference>
<comment type="catalytic activity">
    <reaction evidence="1">
        <text>a uridine in RNA = a pseudouridine in RNA</text>
        <dbReference type="Rhea" id="RHEA:48348"/>
        <dbReference type="Rhea" id="RHEA-COMP:12068"/>
        <dbReference type="Rhea" id="RHEA-COMP:12069"/>
        <dbReference type="ChEBI" id="CHEBI:65314"/>
        <dbReference type="ChEBI" id="CHEBI:65315"/>
    </reaction>
</comment>
<accession>A0A1N6RWX5</accession>
<feature type="compositionally biased region" description="Basic and acidic residues" evidence="7">
    <location>
        <begin position="114"/>
        <end position="206"/>
    </location>
</feature>
<evidence type="ECO:0000256" key="2">
    <source>
        <dbReference type="ARBA" id="ARBA00008348"/>
    </source>
</evidence>
<dbReference type="InterPro" id="IPR036986">
    <property type="entry name" value="S4_RNA-bd_sf"/>
</dbReference>
<evidence type="ECO:0000259" key="8">
    <source>
        <dbReference type="SMART" id="SM00363"/>
    </source>
</evidence>
<feature type="compositionally biased region" description="Gly residues" evidence="7">
    <location>
        <begin position="350"/>
        <end position="373"/>
    </location>
</feature>
<keyword evidence="4 6" id="KW-0413">Isomerase</keyword>